<feature type="transmembrane region" description="Helical" evidence="8">
    <location>
        <begin position="352"/>
        <end position="372"/>
    </location>
</feature>
<dbReference type="InterPro" id="IPR001463">
    <property type="entry name" value="Na/Ala_symport"/>
</dbReference>
<name>A0A1Z4LUP1_9CYAN</name>
<dbReference type="PANTHER" id="PTHR30330:SF3">
    <property type="entry name" value="TRANSCRIPTIONAL REGULATOR, LRP FAMILY"/>
    <property type="match status" value="1"/>
</dbReference>
<feature type="transmembrane region" description="Helical" evidence="8">
    <location>
        <begin position="258"/>
        <end position="279"/>
    </location>
</feature>
<organism evidence="10 11">
    <name type="scientific">Calothrix parasitica NIES-267</name>
    <dbReference type="NCBI Taxonomy" id="1973488"/>
    <lineage>
        <taxon>Bacteria</taxon>
        <taxon>Bacillati</taxon>
        <taxon>Cyanobacteriota</taxon>
        <taxon>Cyanophyceae</taxon>
        <taxon>Nostocales</taxon>
        <taxon>Calotrichaceae</taxon>
        <taxon>Calothrix</taxon>
    </lineage>
</organism>
<keyword evidence="5 8" id="KW-0812">Transmembrane</keyword>
<feature type="transmembrane region" description="Helical" evidence="8">
    <location>
        <begin position="400"/>
        <end position="423"/>
    </location>
</feature>
<dbReference type="Gene3D" id="1.20.1740.10">
    <property type="entry name" value="Amino acid/polyamine transporter I"/>
    <property type="match status" value="1"/>
</dbReference>
<dbReference type="Proteomes" id="UP000218418">
    <property type="component" value="Chromosome"/>
</dbReference>
<dbReference type="NCBIfam" id="TIGR00835">
    <property type="entry name" value="agcS"/>
    <property type="match status" value="1"/>
</dbReference>
<evidence type="ECO:0000313" key="10">
    <source>
        <dbReference type="EMBL" id="BAY84939.1"/>
    </source>
</evidence>
<feature type="signal peptide" evidence="9">
    <location>
        <begin position="1"/>
        <end position="25"/>
    </location>
</feature>
<evidence type="ECO:0000256" key="7">
    <source>
        <dbReference type="ARBA" id="ARBA00023136"/>
    </source>
</evidence>
<keyword evidence="11" id="KW-1185">Reference proteome</keyword>
<dbReference type="OrthoDB" id="9804874at2"/>
<feature type="transmembrane region" description="Helical" evidence="8">
    <location>
        <begin position="231"/>
        <end position="251"/>
    </location>
</feature>
<dbReference type="AlphaFoldDB" id="A0A1Z4LUP1"/>
<protein>
    <submittedName>
        <fullName evidence="10">Na+/alanine symporter family protein</fullName>
    </submittedName>
</protein>
<reference evidence="10 11" key="1">
    <citation type="submission" date="2017-06" db="EMBL/GenBank/DDBJ databases">
        <title>Genome sequencing of cyanobaciteial culture collection at National Institute for Environmental Studies (NIES).</title>
        <authorList>
            <person name="Hirose Y."/>
            <person name="Shimura Y."/>
            <person name="Fujisawa T."/>
            <person name="Nakamura Y."/>
            <person name="Kawachi M."/>
        </authorList>
    </citation>
    <scope>NUCLEOTIDE SEQUENCE [LARGE SCALE GENOMIC DNA]</scope>
    <source>
        <strain evidence="10 11">NIES-267</strain>
    </source>
</reference>
<sequence length="501" mass="54012">MRKSFSKRQWLLTLLLCLIPTVALAADEAAGEPFLQQLDAAFGQVVKVIFDILFFSIGGFPLIVLWLIGGAIFFTVRMGFVNFRMFGHAIDIVRGKHDDPNAPGEVSHFEALATALSATVGLGNIAGVAIAISVGGPGATVWMTLGGLLGMSSKFVESTLGQKYRIIKRDGKVAGGPMYYLSRGLAEIGLAPLGNALAILFSICCIFAAFGAANMIQVSQSYGAVKEVFPIYPWIYGLVLAILVGLVMIGGIHRIGQVAGTIVPVMCVLYVIAALWILLINFTEIPGAVGTIFQQAFSPQAVEGGVIGVIVQGFRRSTFSNEAGVGSAAIAHSAAKTDRPVKEGLVALLEPFIDTVVICNMTALVIVITGVWNNPEYEAIRKAGEGAALTSKAFGSQISWFPVLLSISVFLFAFSTMISWSYYAERAWEYLFSERSLIVYRILFVIAVFIGAIAKPQSVIDFGDATFFAMAIFNLLGMYFLANKVAEDLKDYQQYLKEPKL</sequence>
<proteinExistence type="inferred from homology"/>
<keyword evidence="4 8" id="KW-1003">Cell membrane</keyword>
<dbReference type="Pfam" id="PF01235">
    <property type="entry name" value="Na_Ala_symp"/>
    <property type="match status" value="1"/>
</dbReference>
<gene>
    <name evidence="10" type="ORF">NIES267_44370</name>
</gene>
<evidence type="ECO:0000256" key="4">
    <source>
        <dbReference type="ARBA" id="ARBA00022475"/>
    </source>
</evidence>
<comment type="similarity">
    <text evidence="2 8">Belongs to the alanine or glycine:cation symporter (AGCS) (TC 2.A.25) family.</text>
</comment>
<dbReference type="GO" id="GO:0005886">
    <property type="term" value="C:plasma membrane"/>
    <property type="evidence" value="ECO:0007669"/>
    <property type="project" value="UniProtKB-SubCell"/>
</dbReference>
<keyword evidence="9" id="KW-0732">Signal</keyword>
<evidence type="ECO:0000256" key="2">
    <source>
        <dbReference type="ARBA" id="ARBA00009261"/>
    </source>
</evidence>
<feature type="chain" id="PRO_5012012264" evidence="9">
    <location>
        <begin position="26"/>
        <end position="501"/>
    </location>
</feature>
<keyword evidence="3 8" id="KW-0813">Transport</keyword>
<dbReference type="EMBL" id="AP018227">
    <property type="protein sequence ID" value="BAY84939.1"/>
    <property type="molecule type" value="Genomic_DNA"/>
</dbReference>
<feature type="transmembrane region" description="Helical" evidence="8">
    <location>
        <begin position="188"/>
        <end position="211"/>
    </location>
</feature>
<feature type="transmembrane region" description="Helical" evidence="8">
    <location>
        <begin position="465"/>
        <end position="482"/>
    </location>
</feature>
<feature type="transmembrane region" description="Helical" evidence="8">
    <location>
        <begin position="435"/>
        <end position="453"/>
    </location>
</feature>
<evidence type="ECO:0000256" key="6">
    <source>
        <dbReference type="ARBA" id="ARBA00022989"/>
    </source>
</evidence>
<keyword evidence="7 8" id="KW-0472">Membrane</keyword>
<feature type="transmembrane region" description="Helical" evidence="8">
    <location>
        <begin position="49"/>
        <end position="76"/>
    </location>
</feature>
<evidence type="ECO:0000256" key="1">
    <source>
        <dbReference type="ARBA" id="ARBA00004651"/>
    </source>
</evidence>
<keyword evidence="8" id="KW-0769">Symport</keyword>
<dbReference type="PANTHER" id="PTHR30330">
    <property type="entry name" value="AGSS FAMILY TRANSPORTER, SODIUM-ALANINE"/>
    <property type="match status" value="1"/>
</dbReference>
<evidence type="ECO:0000256" key="3">
    <source>
        <dbReference type="ARBA" id="ARBA00022448"/>
    </source>
</evidence>
<keyword evidence="6 8" id="KW-1133">Transmembrane helix</keyword>
<dbReference type="PRINTS" id="PR00175">
    <property type="entry name" value="NAALASMPORT"/>
</dbReference>
<evidence type="ECO:0000256" key="9">
    <source>
        <dbReference type="SAM" id="SignalP"/>
    </source>
</evidence>
<evidence type="ECO:0000256" key="5">
    <source>
        <dbReference type="ARBA" id="ARBA00022692"/>
    </source>
</evidence>
<evidence type="ECO:0000256" key="8">
    <source>
        <dbReference type="RuleBase" id="RU363064"/>
    </source>
</evidence>
<comment type="subcellular location">
    <subcellularLocation>
        <location evidence="1 8">Cell membrane</location>
        <topology evidence="1 8">Multi-pass membrane protein</topology>
    </subcellularLocation>
</comment>
<accession>A0A1Z4LUP1</accession>
<evidence type="ECO:0000313" key="11">
    <source>
        <dbReference type="Proteomes" id="UP000218418"/>
    </source>
</evidence>
<dbReference type="GO" id="GO:0005283">
    <property type="term" value="F:amino acid:sodium symporter activity"/>
    <property type="evidence" value="ECO:0007669"/>
    <property type="project" value="InterPro"/>
</dbReference>